<name>A0ABP6QNF4_9ACTN</name>
<proteinExistence type="predicted"/>
<evidence type="ECO:0000313" key="1">
    <source>
        <dbReference type="EMBL" id="GAA3241309.1"/>
    </source>
</evidence>
<keyword evidence="2" id="KW-1185">Reference proteome</keyword>
<accession>A0ABP6QNF4</accession>
<gene>
    <name evidence="1" type="ORF">GCM10010468_78510</name>
</gene>
<dbReference type="EMBL" id="BAAAUV010000044">
    <property type="protein sequence ID" value="GAA3241309.1"/>
    <property type="molecule type" value="Genomic_DNA"/>
</dbReference>
<protein>
    <submittedName>
        <fullName evidence="1">Uncharacterized protein</fullName>
    </submittedName>
</protein>
<dbReference type="RefSeq" id="WP_344839301.1">
    <property type="nucleotide sequence ID" value="NZ_BAAAUV010000044.1"/>
</dbReference>
<comment type="caution">
    <text evidence="1">The sequence shown here is derived from an EMBL/GenBank/DDBJ whole genome shotgun (WGS) entry which is preliminary data.</text>
</comment>
<sequence>MTVDLALSLRSADTGGWRDPARLAALAPGATLHPVDRRSSRDAEGELFVGLHLPAARPVETAWGRAESFRAVLSDLTEALGDPHVLGAYGSPGPFSAELPEDGSHFARWRGPDSLELRAGPGGPDLWLFPSSPMESWHWRQGHGDDHALGGFFAYRPDEATRGLGLPGGWSTDDWRVFEDAAAAFFRTLPAATWALDFELSFTVNGPDGVLFDVLCGDQLEVACLRDDAPPGWLPGPPVHERWTEMPYTTTAWDPGQVDGEALAELLADTARTLGVDSPRGLGLGDHAQRQNGYRVEYYGLTLREMP</sequence>
<evidence type="ECO:0000313" key="2">
    <source>
        <dbReference type="Proteomes" id="UP001501237"/>
    </source>
</evidence>
<organism evidence="1 2">
    <name type="scientific">Actinocorallia longicatena</name>
    <dbReference type="NCBI Taxonomy" id="111803"/>
    <lineage>
        <taxon>Bacteria</taxon>
        <taxon>Bacillati</taxon>
        <taxon>Actinomycetota</taxon>
        <taxon>Actinomycetes</taxon>
        <taxon>Streptosporangiales</taxon>
        <taxon>Thermomonosporaceae</taxon>
        <taxon>Actinocorallia</taxon>
    </lineage>
</organism>
<dbReference type="Proteomes" id="UP001501237">
    <property type="component" value="Unassembled WGS sequence"/>
</dbReference>
<reference evidence="2" key="1">
    <citation type="journal article" date="2019" name="Int. J. Syst. Evol. Microbiol.">
        <title>The Global Catalogue of Microorganisms (GCM) 10K type strain sequencing project: providing services to taxonomists for standard genome sequencing and annotation.</title>
        <authorList>
            <consortium name="The Broad Institute Genomics Platform"/>
            <consortium name="The Broad Institute Genome Sequencing Center for Infectious Disease"/>
            <person name="Wu L."/>
            <person name="Ma J."/>
        </authorList>
    </citation>
    <scope>NUCLEOTIDE SEQUENCE [LARGE SCALE GENOMIC DNA]</scope>
    <source>
        <strain evidence="2">JCM 9377</strain>
    </source>
</reference>